<dbReference type="InterPro" id="IPR051852">
    <property type="entry name" value="Alpha-type_PK"/>
</dbReference>
<evidence type="ECO:0000256" key="1">
    <source>
        <dbReference type="ARBA" id="ARBA00022527"/>
    </source>
</evidence>
<dbReference type="EMBL" id="HBJA01049795">
    <property type="protein sequence ID" value="CAE0806523.1"/>
    <property type="molecule type" value="Transcribed_RNA"/>
</dbReference>
<feature type="region of interest" description="Disordered" evidence="6">
    <location>
        <begin position="480"/>
        <end position="501"/>
    </location>
</feature>
<dbReference type="Pfam" id="PF02816">
    <property type="entry name" value="Alpha_kinase"/>
    <property type="match status" value="1"/>
</dbReference>
<keyword evidence="1" id="KW-0723">Serine/threonine-protein kinase</keyword>
<feature type="domain" description="Alpha-type protein kinase" evidence="7">
    <location>
        <begin position="278"/>
        <end position="472"/>
    </location>
</feature>
<evidence type="ECO:0000313" key="8">
    <source>
        <dbReference type="EMBL" id="CAE0806523.1"/>
    </source>
</evidence>
<dbReference type="SMART" id="SM00811">
    <property type="entry name" value="Alpha_kinase"/>
    <property type="match status" value="1"/>
</dbReference>
<dbReference type="PROSITE" id="PS51158">
    <property type="entry name" value="ALPHA_KINASE"/>
    <property type="match status" value="1"/>
</dbReference>
<gene>
    <name evidence="8" type="ORF">EGYM00163_LOCUS17651</name>
</gene>
<protein>
    <recommendedName>
        <fullName evidence="7">Alpha-type protein kinase domain-containing protein</fullName>
    </recommendedName>
</protein>
<keyword evidence="3" id="KW-0547">Nucleotide-binding</keyword>
<dbReference type="GO" id="GO:0031037">
    <property type="term" value="P:myosin II filament disassembly"/>
    <property type="evidence" value="ECO:0007669"/>
    <property type="project" value="TreeGrafter"/>
</dbReference>
<accession>A0A7S4CU36</accession>
<feature type="region of interest" description="Disordered" evidence="6">
    <location>
        <begin position="228"/>
        <end position="249"/>
    </location>
</feature>
<dbReference type="SUPFAM" id="SSF56112">
    <property type="entry name" value="Protein kinase-like (PK-like)"/>
    <property type="match status" value="1"/>
</dbReference>
<evidence type="ECO:0000256" key="6">
    <source>
        <dbReference type="SAM" id="MobiDB-lite"/>
    </source>
</evidence>
<dbReference type="PANTHER" id="PTHR45992:SF2">
    <property type="entry name" value="EUKARYOTIC ELONGATION FACTOR 2 KINASE"/>
    <property type="match status" value="1"/>
</dbReference>
<dbReference type="GO" id="GO:0005524">
    <property type="term" value="F:ATP binding"/>
    <property type="evidence" value="ECO:0007669"/>
    <property type="project" value="UniProtKB-KW"/>
</dbReference>
<keyword evidence="2" id="KW-0808">Transferase</keyword>
<evidence type="ECO:0000256" key="2">
    <source>
        <dbReference type="ARBA" id="ARBA00022679"/>
    </source>
</evidence>
<keyword evidence="5" id="KW-0067">ATP-binding</keyword>
<dbReference type="Gene3D" id="3.20.200.10">
    <property type="entry name" value="MHCK/EF2 kinase"/>
    <property type="match status" value="1"/>
</dbReference>
<organism evidence="8">
    <name type="scientific">Eutreptiella gymnastica</name>
    <dbReference type="NCBI Taxonomy" id="73025"/>
    <lineage>
        <taxon>Eukaryota</taxon>
        <taxon>Discoba</taxon>
        <taxon>Euglenozoa</taxon>
        <taxon>Euglenida</taxon>
        <taxon>Spirocuta</taxon>
        <taxon>Euglenophyceae</taxon>
        <taxon>Eutreptiales</taxon>
        <taxon>Eutreptiaceae</taxon>
        <taxon>Eutreptiella</taxon>
    </lineage>
</organism>
<evidence type="ECO:0000256" key="4">
    <source>
        <dbReference type="ARBA" id="ARBA00022777"/>
    </source>
</evidence>
<dbReference type="AlphaFoldDB" id="A0A7S4CU36"/>
<name>A0A7S4CU36_9EUGL</name>
<dbReference type="GO" id="GO:1903013">
    <property type="term" value="P:response to differentiation-inducing factor 1"/>
    <property type="evidence" value="ECO:0007669"/>
    <property type="project" value="TreeGrafter"/>
</dbReference>
<evidence type="ECO:0000256" key="3">
    <source>
        <dbReference type="ARBA" id="ARBA00022741"/>
    </source>
</evidence>
<evidence type="ECO:0000259" key="7">
    <source>
        <dbReference type="PROSITE" id="PS51158"/>
    </source>
</evidence>
<keyword evidence="4" id="KW-0418">Kinase</keyword>
<reference evidence="8" key="1">
    <citation type="submission" date="2021-01" db="EMBL/GenBank/DDBJ databases">
        <authorList>
            <person name="Corre E."/>
            <person name="Pelletier E."/>
            <person name="Niang G."/>
            <person name="Scheremetjew M."/>
            <person name="Finn R."/>
            <person name="Kale V."/>
            <person name="Holt S."/>
            <person name="Cochrane G."/>
            <person name="Meng A."/>
            <person name="Brown T."/>
            <person name="Cohen L."/>
        </authorList>
    </citation>
    <scope>NUCLEOTIDE SEQUENCE</scope>
    <source>
        <strain evidence="8">CCMP1594</strain>
    </source>
</reference>
<dbReference type="GO" id="GO:0004674">
    <property type="term" value="F:protein serine/threonine kinase activity"/>
    <property type="evidence" value="ECO:0007669"/>
    <property type="project" value="UniProtKB-KW"/>
</dbReference>
<dbReference type="PANTHER" id="PTHR45992">
    <property type="entry name" value="EUKARYOTIC ELONGATION FACTOR 2 KINASE-RELATED"/>
    <property type="match status" value="1"/>
</dbReference>
<dbReference type="InterPro" id="IPR011009">
    <property type="entry name" value="Kinase-like_dom_sf"/>
</dbReference>
<evidence type="ECO:0000256" key="5">
    <source>
        <dbReference type="ARBA" id="ARBA00022840"/>
    </source>
</evidence>
<dbReference type="Gene3D" id="3.30.200.20">
    <property type="entry name" value="Phosphorylase Kinase, domain 1"/>
    <property type="match status" value="2"/>
</dbReference>
<proteinExistence type="predicted"/>
<sequence>MPCIEAHEHETCRAPGPHLMEATEEEIQILDLLIIEATNEDPGRLPVGPTEAHVDPTGVRAASDKLHVNPAQAQTGSPTPVGNETGPPEEAQDVAIAGVIDEDIHVEAGREQSISQQPGPSTVLMEGVIEEDTKTIARPSSRDVDMFAAVPLFVHAVQRVPQQMPRQLVQIIHHQPMHPHALQGHVWPQALHTPPAVVHSPNPFQPQPFAQAPMGLTAVQYQLPAAPVQHPAAPNQHARPPTPQPQWPDEAWHVRAAPSGLFGSPPPTPRMEQVWKYVYDFKTRCWTPVRTSVCIEPMPFSEGANRTAHYMTDQNGQMWVAKAHRTPAPKEDVFREVAMMALCQWFATHYNARNPPKRVTFVDAFVIGRDSGQYMACEEWMPGRFKKYNNNGGWRDLDRNTPHAFAHFTYAFSRGRCMVVDIQGVGDVYTDPQMHTMERRFGKGDYGHGGMQLFFSTHLCNPVCVGLGLSPFPTVCSGTQMPHRSASSASPPPSLPARDGGRAAVQACA</sequence>
<dbReference type="InterPro" id="IPR004166">
    <property type="entry name" value="a-kinase_dom"/>
</dbReference>